<evidence type="ECO:0000313" key="2">
    <source>
        <dbReference type="Proteomes" id="UP000541444"/>
    </source>
</evidence>
<protein>
    <submittedName>
        <fullName evidence="1">Uncharacterized protein</fullName>
    </submittedName>
</protein>
<dbReference type="Proteomes" id="UP000541444">
    <property type="component" value="Unassembled WGS sequence"/>
</dbReference>
<accession>A0A7J7NA79</accession>
<sequence length="98" mass="10594">MVFDSELVFLPAIVLVSLRTSLGVLCILEAWSLSTVIVVGGCLECWIPCGSVVSPGLLIVDGEQTACPWWLIVDVELLIVCLRIVCLSCGDTYCPYDS</sequence>
<name>A0A7J7NA79_9MAGN</name>
<proteinExistence type="predicted"/>
<reference evidence="1 2" key="1">
    <citation type="journal article" date="2020" name="IScience">
        <title>Genome Sequencing of the Endangered Kingdonia uniflora (Circaeasteraceae, Ranunculales) Reveals Potential Mechanisms of Evolutionary Specialization.</title>
        <authorList>
            <person name="Sun Y."/>
            <person name="Deng T."/>
            <person name="Zhang A."/>
            <person name="Moore M.J."/>
            <person name="Landis J.B."/>
            <person name="Lin N."/>
            <person name="Zhang H."/>
            <person name="Zhang X."/>
            <person name="Huang J."/>
            <person name="Zhang X."/>
            <person name="Sun H."/>
            <person name="Wang H."/>
        </authorList>
    </citation>
    <scope>NUCLEOTIDE SEQUENCE [LARGE SCALE GENOMIC DNA]</scope>
    <source>
        <strain evidence="1">TB1705</strain>
        <tissue evidence="1">Leaf</tissue>
    </source>
</reference>
<organism evidence="1 2">
    <name type="scientific">Kingdonia uniflora</name>
    <dbReference type="NCBI Taxonomy" id="39325"/>
    <lineage>
        <taxon>Eukaryota</taxon>
        <taxon>Viridiplantae</taxon>
        <taxon>Streptophyta</taxon>
        <taxon>Embryophyta</taxon>
        <taxon>Tracheophyta</taxon>
        <taxon>Spermatophyta</taxon>
        <taxon>Magnoliopsida</taxon>
        <taxon>Ranunculales</taxon>
        <taxon>Circaeasteraceae</taxon>
        <taxon>Kingdonia</taxon>
    </lineage>
</organism>
<gene>
    <name evidence="1" type="ORF">GIB67_024757</name>
</gene>
<keyword evidence="2" id="KW-1185">Reference proteome</keyword>
<evidence type="ECO:0000313" key="1">
    <source>
        <dbReference type="EMBL" id="KAF6163902.1"/>
    </source>
</evidence>
<dbReference type="AlphaFoldDB" id="A0A7J7NA79"/>
<dbReference type="EMBL" id="JACGCM010000957">
    <property type="protein sequence ID" value="KAF6163902.1"/>
    <property type="molecule type" value="Genomic_DNA"/>
</dbReference>
<comment type="caution">
    <text evidence="1">The sequence shown here is derived from an EMBL/GenBank/DDBJ whole genome shotgun (WGS) entry which is preliminary data.</text>
</comment>